<dbReference type="AlphaFoldDB" id="A0A699UJB8"/>
<keyword evidence="1" id="KW-0695">RNA-directed DNA polymerase</keyword>
<sequence>MDWLENHHGVIVCDERIVRIPFGDNVLIVQGDEGSKGEKLKLSIISCTKTHKYIKRGYPIFLVQVTKKETVDKSEEKRLEDVPTVQEFLEIFPKDLP</sequence>
<comment type="caution">
    <text evidence="1">The sequence shown here is derived from an EMBL/GenBank/DDBJ whole genome shotgun (WGS) entry which is preliminary data.</text>
</comment>
<proteinExistence type="predicted"/>
<dbReference type="GO" id="GO:0003964">
    <property type="term" value="F:RNA-directed DNA polymerase activity"/>
    <property type="evidence" value="ECO:0007669"/>
    <property type="project" value="UniProtKB-KW"/>
</dbReference>
<evidence type="ECO:0000313" key="1">
    <source>
        <dbReference type="EMBL" id="GFD21811.1"/>
    </source>
</evidence>
<name>A0A699UJB8_TANCI</name>
<protein>
    <submittedName>
        <fullName evidence="1">Putative reverse transcriptase domain-containing protein</fullName>
    </submittedName>
</protein>
<gene>
    <name evidence="1" type="ORF">Tci_893780</name>
</gene>
<reference evidence="1" key="1">
    <citation type="journal article" date="2019" name="Sci. Rep.">
        <title>Draft genome of Tanacetum cinerariifolium, the natural source of mosquito coil.</title>
        <authorList>
            <person name="Yamashiro T."/>
            <person name="Shiraishi A."/>
            <person name="Satake H."/>
            <person name="Nakayama K."/>
        </authorList>
    </citation>
    <scope>NUCLEOTIDE SEQUENCE</scope>
</reference>
<keyword evidence="1" id="KW-0808">Transferase</keyword>
<accession>A0A699UJB8</accession>
<keyword evidence="1" id="KW-0548">Nucleotidyltransferase</keyword>
<dbReference type="EMBL" id="BKCJ011332471">
    <property type="protein sequence ID" value="GFD21811.1"/>
    <property type="molecule type" value="Genomic_DNA"/>
</dbReference>
<organism evidence="1">
    <name type="scientific">Tanacetum cinerariifolium</name>
    <name type="common">Dalmatian daisy</name>
    <name type="synonym">Chrysanthemum cinerariifolium</name>
    <dbReference type="NCBI Taxonomy" id="118510"/>
    <lineage>
        <taxon>Eukaryota</taxon>
        <taxon>Viridiplantae</taxon>
        <taxon>Streptophyta</taxon>
        <taxon>Embryophyta</taxon>
        <taxon>Tracheophyta</taxon>
        <taxon>Spermatophyta</taxon>
        <taxon>Magnoliopsida</taxon>
        <taxon>eudicotyledons</taxon>
        <taxon>Gunneridae</taxon>
        <taxon>Pentapetalae</taxon>
        <taxon>asterids</taxon>
        <taxon>campanulids</taxon>
        <taxon>Asterales</taxon>
        <taxon>Asteraceae</taxon>
        <taxon>Asteroideae</taxon>
        <taxon>Anthemideae</taxon>
        <taxon>Anthemidinae</taxon>
        <taxon>Tanacetum</taxon>
    </lineage>
</organism>